<gene>
    <name evidence="2" type="ORF">EG352_21985</name>
</gene>
<feature type="transmembrane region" description="Helical" evidence="1">
    <location>
        <begin position="211"/>
        <end position="235"/>
    </location>
</feature>
<keyword evidence="1" id="KW-0472">Membrane</keyword>
<reference evidence="2 3" key="1">
    <citation type="submission" date="2018-11" db="EMBL/GenBank/DDBJ databases">
        <title>Proposal to divide the Flavobacteriaceae and reorganize its genera based on Amino Acid Identity values calculated from whole genome sequences.</title>
        <authorList>
            <person name="Nicholson A.C."/>
            <person name="Gulvik C.A."/>
            <person name="Whitney A.M."/>
            <person name="Humrighouse B.W."/>
            <person name="Bell M."/>
            <person name="Holmes B."/>
            <person name="Steigerwalt A.G."/>
            <person name="Villarma A."/>
            <person name="Sheth M."/>
            <person name="Batra D."/>
            <person name="Pryor J."/>
            <person name="Bernardet J.-F."/>
            <person name="Hugo C."/>
            <person name="Kampfer P."/>
            <person name="Newman J."/>
            <person name="McQuiston J.R."/>
        </authorList>
    </citation>
    <scope>NUCLEOTIDE SEQUENCE [LARGE SCALE GENOMIC DNA]</scope>
    <source>
        <strain evidence="2 3">H5559</strain>
    </source>
</reference>
<protein>
    <submittedName>
        <fullName evidence="2">Uncharacterized protein</fullName>
    </submittedName>
</protein>
<dbReference type="RefSeq" id="WP_060868769.1">
    <property type="nucleotide sequence ID" value="NZ_CP033828.1"/>
</dbReference>
<organism evidence="2 3">
    <name type="scientific">Chryseobacterium indologenes</name>
    <name type="common">Flavobacterium indologenes</name>
    <dbReference type="NCBI Taxonomy" id="253"/>
    <lineage>
        <taxon>Bacteria</taxon>
        <taxon>Pseudomonadati</taxon>
        <taxon>Bacteroidota</taxon>
        <taxon>Flavobacteriia</taxon>
        <taxon>Flavobacteriales</taxon>
        <taxon>Weeksellaceae</taxon>
        <taxon>Chryseobacterium group</taxon>
        <taxon>Chryseobacterium</taxon>
    </lineage>
</organism>
<evidence type="ECO:0000313" key="2">
    <source>
        <dbReference type="EMBL" id="AZB20227.1"/>
    </source>
</evidence>
<keyword evidence="1" id="KW-0812">Transmembrane</keyword>
<feature type="transmembrane region" description="Helical" evidence="1">
    <location>
        <begin position="29"/>
        <end position="51"/>
    </location>
</feature>
<sequence length="241" mass="27413">MNITKINTEVIFPGVESKISKFGTFMLQITFWGILVLFFCLFVVGPAYGIYKRGFQTMLSTALICWIISLFVLIPVTRQYIIKRKSIARRIVVDSTGILFYNSKNEITEKILYTALRPSKQNFDVYTISPIGSGIVPLLEITIQPEKKNESTQRIDMNLPFRIVKNKPSLYAHFMHGISVFRPDLRIDPSALKSFSVNSDTWKVDHKGVSLAGWLLILMVLLITCVIIGFVILLAETKKMI</sequence>
<evidence type="ECO:0000313" key="3">
    <source>
        <dbReference type="Proteomes" id="UP000269015"/>
    </source>
</evidence>
<evidence type="ECO:0000256" key="1">
    <source>
        <dbReference type="SAM" id="Phobius"/>
    </source>
</evidence>
<dbReference type="AlphaFoldDB" id="A0AAD0YZZ3"/>
<dbReference type="EMBL" id="CP033930">
    <property type="protein sequence ID" value="AZB20227.1"/>
    <property type="molecule type" value="Genomic_DNA"/>
</dbReference>
<accession>A0AAD0YZZ3</accession>
<proteinExistence type="predicted"/>
<feature type="transmembrane region" description="Helical" evidence="1">
    <location>
        <begin position="57"/>
        <end position="76"/>
    </location>
</feature>
<keyword evidence="1" id="KW-1133">Transmembrane helix</keyword>
<name>A0AAD0YZZ3_CHRID</name>
<dbReference type="Proteomes" id="UP000269015">
    <property type="component" value="Chromosome"/>
</dbReference>